<proteinExistence type="predicted"/>
<protein>
    <submittedName>
        <fullName evidence="6">Transcriptional regulator, TetR family</fullName>
    </submittedName>
</protein>
<dbReference type="PANTHER" id="PTHR30055:SF234">
    <property type="entry name" value="HTH-TYPE TRANSCRIPTIONAL REGULATOR BETI"/>
    <property type="match status" value="1"/>
</dbReference>
<name>A0A1M7YKY0_9FIRM</name>
<feature type="domain" description="HTH tetR-type" evidence="5">
    <location>
        <begin position="6"/>
        <end position="66"/>
    </location>
</feature>
<dbReference type="InterPro" id="IPR050109">
    <property type="entry name" value="HTH-type_TetR-like_transc_reg"/>
</dbReference>
<feature type="DNA-binding region" description="H-T-H motif" evidence="4">
    <location>
        <begin position="29"/>
        <end position="48"/>
    </location>
</feature>
<evidence type="ECO:0000259" key="5">
    <source>
        <dbReference type="PROSITE" id="PS50977"/>
    </source>
</evidence>
<dbReference type="SUPFAM" id="SSF46689">
    <property type="entry name" value="Homeodomain-like"/>
    <property type="match status" value="1"/>
</dbReference>
<dbReference type="PANTHER" id="PTHR30055">
    <property type="entry name" value="HTH-TYPE TRANSCRIPTIONAL REGULATOR RUTR"/>
    <property type="match status" value="1"/>
</dbReference>
<dbReference type="STRING" id="1121345.SAMN02745217_04030"/>
<gene>
    <name evidence="6" type="ORF">SAMN02745217_04030</name>
</gene>
<dbReference type="GO" id="GO:0003700">
    <property type="term" value="F:DNA-binding transcription factor activity"/>
    <property type="evidence" value="ECO:0007669"/>
    <property type="project" value="TreeGrafter"/>
</dbReference>
<dbReference type="InterPro" id="IPR009057">
    <property type="entry name" value="Homeodomain-like_sf"/>
</dbReference>
<evidence type="ECO:0000313" key="7">
    <source>
        <dbReference type="Proteomes" id="UP000184612"/>
    </source>
</evidence>
<dbReference type="PROSITE" id="PS50977">
    <property type="entry name" value="HTH_TETR_2"/>
    <property type="match status" value="1"/>
</dbReference>
<evidence type="ECO:0000313" key="6">
    <source>
        <dbReference type="EMBL" id="SHO53265.1"/>
    </source>
</evidence>
<dbReference type="AlphaFoldDB" id="A0A1M7YKY0"/>
<dbReference type="InterPro" id="IPR036271">
    <property type="entry name" value="Tet_transcr_reg_TetR-rel_C_sf"/>
</dbReference>
<evidence type="ECO:0000256" key="1">
    <source>
        <dbReference type="ARBA" id="ARBA00023015"/>
    </source>
</evidence>
<dbReference type="SUPFAM" id="SSF48498">
    <property type="entry name" value="Tetracyclin repressor-like, C-terminal domain"/>
    <property type="match status" value="1"/>
</dbReference>
<organism evidence="6 7">
    <name type="scientific">Anaerocolumna xylanovorans DSM 12503</name>
    <dbReference type="NCBI Taxonomy" id="1121345"/>
    <lineage>
        <taxon>Bacteria</taxon>
        <taxon>Bacillati</taxon>
        <taxon>Bacillota</taxon>
        <taxon>Clostridia</taxon>
        <taxon>Lachnospirales</taxon>
        <taxon>Lachnospiraceae</taxon>
        <taxon>Anaerocolumna</taxon>
    </lineage>
</organism>
<evidence type="ECO:0000256" key="3">
    <source>
        <dbReference type="ARBA" id="ARBA00023163"/>
    </source>
</evidence>
<dbReference type="InterPro" id="IPR013570">
    <property type="entry name" value="Tscrpt_reg_YsiA_C"/>
</dbReference>
<dbReference type="RefSeq" id="WP_073590770.1">
    <property type="nucleotide sequence ID" value="NZ_FRFD01000013.1"/>
</dbReference>
<keyword evidence="3" id="KW-0804">Transcription</keyword>
<keyword evidence="2 4" id="KW-0238">DNA-binding</keyword>
<keyword evidence="7" id="KW-1185">Reference proteome</keyword>
<reference evidence="6 7" key="1">
    <citation type="submission" date="2016-12" db="EMBL/GenBank/DDBJ databases">
        <authorList>
            <person name="Song W.-J."/>
            <person name="Kurnit D.M."/>
        </authorList>
    </citation>
    <scope>NUCLEOTIDE SEQUENCE [LARGE SCALE GENOMIC DNA]</scope>
    <source>
        <strain evidence="6 7">DSM 12503</strain>
    </source>
</reference>
<evidence type="ECO:0000256" key="4">
    <source>
        <dbReference type="PROSITE-ProRule" id="PRU00335"/>
    </source>
</evidence>
<dbReference type="Pfam" id="PF00440">
    <property type="entry name" value="TetR_N"/>
    <property type="match status" value="1"/>
</dbReference>
<dbReference type="Pfam" id="PF08359">
    <property type="entry name" value="TetR_C_4"/>
    <property type="match status" value="1"/>
</dbReference>
<dbReference type="PROSITE" id="PS01081">
    <property type="entry name" value="HTH_TETR_1"/>
    <property type="match status" value="1"/>
</dbReference>
<dbReference type="Proteomes" id="UP000184612">
    <property type="component" value="Unassembled WGS sequence"/>
</dbReference>
<dbReference type="GO" id="GO:0000976">
    <property type="term" value="F:transcription cis-regulatory region binding"/>
    <property type="evidence" value="ECO:0007669"/>
    <property type="project" value="TreeGrafter"/>
</dbReference>
<dbReference type="InterPro" id="IPR001647">
    <property type="entry name" value="HTH_TetR"/>
</dbReference>
<dbReference type="Gene3D" id="1.10.10.60">
    <property type="entry name" value="Homeodomain-like"/>
    <property type="match status" value="1"/>
</dbReference>
<dbReference type="InterPro" id="IPR023772">
    <property type="entry name" value="DNA-bd_HTH_TetR-type_CS"/>
</dbReference>
<sequence>MKSQVLHRRDRLIITTIDLIDELGIQGLSTKEIAKREEVSEATLFRHFKNKNDLLAAVLDYFAKFDEDIFQSARYRKANPKEAILFFVSLSTEYYENYPAITAIIQILDVLRYDPELKSKVETIYFQRLKYITLLVKDAKIKGYLREDTDAEAVGDIISGLCREVILMWRMEGKKFPLKERTVSALQLLLDRIFIIEGGK</sequence>
<dbReference type="Gene3D" id="1.10.357.10">
    <property type="entry name" value="Tetracycline Repressor, domain 2"/>
    <property type="match status" value="1"/>
</dbReference>
<accession>A0A1M7YKY0</accession>
<evidence type="ECO:0000256" key="2">
    <source>
        <dbReference type="ARBA" id="ARBA00023125"/>
    </source>
</evidence>
<dbReference type="PRINTS" id="PR00455">
    <property type="entry name" value="HTHTETR"/>
</dbReference>
<keyword evidence="1" id="KW-0805">Transcription regulation</keyword>
<dbReference type="EMBL" id="FRFD01000013">
    <property type="protein sequence ID" value="SHO53265.1"/>
    <property type="molecule type" value="Genomic_DNA"/>
</dbReference>